<dbReference type="SUPFAM" id="SSF49899">
    <property type="entry name" value="Concanavalin A-like lectins/glucanases"/>
    <property type="match status" value="1"/>
</dbReference>
<keyword evidence="1" id="KW-0732">Signal</keyword>
<feature type="region of interest" description="Disordered" evidence="3">
    <location>
        <begin position="313"/>
        <end position="371"/>
    </location>
</feature>
<gene>
    <name evidence="5" type="ORF">G4Z16_28410</name>
</gene>
<organism evidence="5 6">
    <name type="scientific">Streptomyces bathyalis</name>
    <dbReference type="NCBI Taxonomy" id="2710756"/>
    <lineage>
        <taxon>Bacteria</taxon>
        <taxon>Bacillati</taxon>
        <taxon>Actinomycetota</taxon>
        <taxon>Actinomycetes</taxon>
        <taxon>Kitasatosporales</taxon>
        <taxon>Streptomycetaceae</taxon>
        <taxon>Streptomyces</taxon>
    </lineage>
</organism>
<evidence type="ECO:0000256" key="1">
    <source>
        <dbReference type="ARBA" id="ARBA00022729"/>
    </source>
</evidence>
<reference evidence="6" key="1">
    <citation type="submission" date="2020-02" db="EMBL/GenBank/DDBJ databases">
        <title>Streptomyces sp. ASO4wet.</title>
        <authorList>
            <person name="Risdian C."/>
            <person name="Landwehr W."/>
            <person name="Schupp P."/>
            <person name="Wink J."/>
        </authorList>
    </citation>
    <scope>NUCLEOTIDE SEQUENCE [LARGE SCALE GENOMIC DNA]</scope>
    <source>
        <strain evidence="6">ASO4wet</strain>
    </source>
</reference>
<dbReference type="AlphaFoldDB" id="A0A7T1WW58"/>
<evidence type="ECO:0000313" key="6">
    <source>
        <dbReference type="Proteomes" id="UP000595046"/>
    </source>
</evidence>
<dbReference type="Proteomes" id="UP000595046">
    <property type="component" value="Chromosome"/>
</dbReference>
<dbReference type="EMBL" id="CP048882">
    <property type="protein sequence ID" value="QPP09685.1"/>
    <property type="molecule type" value="Genomic_DNA"/>
</dbReference>
<dbReference type="InterPro" id="IPR013320">
    <property type="entry name" value="ConA-like_dom_sf"/>
</dbReference>
<dbReference type="Gene3D" id="2.60.120.200">
    <property type="match status" value="1"/>
</dbReference>
<evidence type="ECO:0000256" key="3">
    <source>
        <dbReference type="SAM" id="MobiDB-lite"/>
    </source>
</evidence>
<evidence type="ECO:0000313" key="5">
    <source>
        <dbReference type="EMBL" id="QPP09685.1"/>
    </source>
</evidence>
<dbReference type="KEGG" id="sbat:G4Z16_28410"/>
<keyword evidence="2" id="KW-1015">Disulfide bond</keyword>
<dbReference type="InterPro" id="IPR006558">
    <property type="entry name" value="LamG-like"/>
</dbReference>
<feature type="compositionally biased region" description="Low complexity" evidence="3">
    <location>
        <begin position="313"/>
        <end position="323"/>
    </location>
</feature>
<evidence type="ECO:0000259" key="4">
    <source>
        <dbReference type="SMART" id="SM00560"/>
    </source>
</evidence>
<feature type="compositionally biased region" description="Basic and acidic residues" evidence="3">
    <location>
        <begin position="390"/>
        <end position="401"/>
    </location>
</feature>
<dbReference type="SMART" id="SM00560">
    <property type="entry name" value="LamGL"/>
    <property type="match status" value="1"/>
</dbReference>
<sequence length="584" mass="61844">MSNGAAADHLAERAWQLALWQHSPGGPGALRPHALASVLQAAAEIASSGQHAAIDADLAWWLGVPMSHPEQGSWVHDVASLRGGSTITGAFSTLPANLQTVLWHHLVEHADGSSIGRLVGSDSPDSQEISSLLRRAYRDFYYAYEQLHHDGLTDDCRRFHRMVMAYADHRGGNTADVVPHLQQCHYCSRAVADLQRMYTDLGGLLVEAVLPWGGAHYAASRQEERTSATVAVAAEGAAAPVWGLAATEASPPADDHRGALGRATWDVLGRTGLAERKNGGFRVRAGRLGLAVGVLGACSLVAAAVYVPGLSSSLPVSSGAPPAKKVPTEPSQSQSRAPGPSASAPGSPSPSGPANRSPRKPPGDGDGRAAGPAVKGAALEWLFDDVEEGVTRDGTDNDRDGTLVGDPPPEQVKDGGLAFFGQQSVSSKDAVLDTDRSFSVSARVKLRNLDEYQTVASQDGAEVSSFQLQFDPVEDRFEMRMHREDTQTSRADEAESDAAPRAGRWTSLVGVHDAAEGEIRLYVDGKLQDSVSREGDRSSEGAFAIGRARLGDQFIRGFEGTIKDVRAFPKALTSAEAKRLAPGK</sequence>
<feature type="compositionally biased region" description="Low complexity" evidence="3">
    <location>
        <begin position="330"/>
        <end position="346"/>
    </location>
</feature>
<feature type="region of interest" description="Disordered" evidence="3">
    <location>
        <begin position="390"/>
        <end position="416"/>
    </location>
</feature>
<dbReference type="Pfam" id="PF13385">
    <property type="entry name" value="Laminin_G_3"/>
    <property type="match status" value="1"/>
</dbReference>
<proteinExistence type="predicted"/>
<evidence type="ECO:0000256" key="2">
    <source>
        <dbReference type="ARBA" id="ARBA00023157"/>
    </source>
</evidence>
<accession>A0A7T1WW58</accession>
<feature type="domain" description="LamG-like jellyroll fold" evidence="4">
    <location>
        <begin position="436"/>
        <end position="575"/>
    </location>
</feature>
<keyword evidence="6" id="KW-1185">Reference proteome</keyword>
<protein>
    <recommendedName>
        <fullName evidence="4">LamG-like jellyroll fold domain-containing protein</fullName>
    </recommendedName>
</protein>
<name>A0A7T1WW58_9ACTN</name>